<dbReference type="Gene3D" id="3.30.930.30">
    <property type="match status" value="1"/>
</dbReference>
<name>A0A0R3MHH1_9BRAD</name>
<comment type="caution">
    <text evidence="5">The sequence shown here is derived from an EMBL/GenBank/DDBJ whole genome shotgun (WGS) entry which is preliminary data.</text>
</comment>
<feature type="compositionally biased region" description="Basic and acidic residues" evidence="3">
    <location>
        <begin position="187"/>
        <end position="197"/>
    </location>
</feature>
<gene>
    <name evidence="5" type="ORF">CQ14_34635</name>
</gene>
<evidence type="ECO:0000256" key="2">
    <source>
        <dbReference type="ARBA" id="ARBA00022971"/>
    </source>
</evidence>
<keyword evidence="2" id="KW-0184">Conjugation</keyword>
<evidence type="ECO:0000313" key="5">
    <source>
        <dbReference type="EMBL" id="KRR19720.1"/>
    </source>
</evidence>
<feature type="compositionally biased region" description="Basic and acidic residues" evidence="3">
    <location>
        <begin position="408"/>
        <end position="440"/>
    </location>
</feature>
<proteinExistence type="inferred from homology"/>
<evidence type="ECO:0000256" key="3">
    <source>
        <dbReference type="SAM" id="MobiDB-lite"/>
    </source>
</evidence>
<dbReference type="RefSeq" id="WP_057860872.1">
    <property type="nucleotide sequence ID" value="NZ_LLYB01000093.1"/>
</dbReference>
<comment type="similarity">
    <text evidence="1">Belongs to the MobA/MobL family.</text>
</comment>
<evidence type="ECO:0000256" key="1">
    <source>
        <dbReference type="ARBA" id="ARBA00010873"/>
    </source>
</evidence>
<feature type="domain" description="MobA/MobL protein" evidence="4">
    <location>
        <begin position="71"/>
        <end position="209"/>
    </location>
</feature>
<evidence type="ECO:0000259" key="4">
    <source>
        <dbReference type="Pfam" id="PF03389"/>
    </source>
</evidence>
<feature type="region of interest" description="Disordered" evidence="3">
    <location>
        <begin position="187"/>
        <end position="265"/>
    </location>
</feature>
<reference evidence="5 6" key="1">
    <citation type="submission" date="2014-03" db="EMBL/GenBank/DDBJ databases">
        <title>Bradyrhizobium valentinum sp. nov., isolated from effective nodules of Lupinus mariae-josephae, a lupine endemic of basic-lime soils in Eastern Spain.</title>
        <authorList>
            <person name="Duran D."/>
            <person name="Rey L."/>
            <person name="Navarro A."/>
            <person name="Busquets A."/>
            <person name="Imperial J."/>
            <person name="Ruiz-Argueso T."/>
        </authorList>
    </citation>
    <scope>NUCLEOTIDE SEQUENCE [LARGE SCALE GENOMIC DNA]</scope>
    <source>
        <strain evidence="5 6">CCBAU 23086</strain>
    </source>
</reference>
<sequence>MGLQANPAHLGGVRVAIFSLHHSPIGKSTQAQPYTAAAHINYITRKRAMSLMQKARLPGQNPREVAEYLKACEDKDRKNARVIDKVMLALPKELSQTERIGLVREFAEHVTQGRAPWLAAFHDKGKDVHNPHCHLVIRDRDPKTGKRVIGTSEKGSTEQLRESWEKFANQALERAGLSERIDRRTLAEQGIEREPTIHEGPQSQAMDKRGAKPKSRQRRVRNAPGARRPERNVDYRLIDKGKSRPQVNRMRRNAAQETERDYWNAIDRDNQTRELQDLAAIHNPHREPPAMRPAPPARQAKKPATGHIAKKRSPREASVKPSNKLARQKPRLKDQSPGNPNREPLAMRHALPARQAKKPAAGDIAKMRSPHDASVKPTNKLARAKPLLKDLGPKSPMPVEGANGAAPREAKPAKPRWSARDQRALDRMKRERAQDRGRER</sequence>
<dbReference type="Pfam" id="PF03389">
    <property type="entry name" value="MobA_MobL"/>
    <property type="match status" value="1"/>
</dbReference>
<organism evidence="5 6">
    <name type="scientific">Bradyrhizobium lablabi</name>
    <dbReference type="NCBI Taxonomy" id="722472"/>
    <lineage>
        <taxon>Bacteria</taxon>
        <taxon>Pseudomonadati</taxon>
        <taxon>Pseudomonadota</taxon>
        <taxon>Alphaproteobacteria</taxon>
        <taxon>Hyphomicrobiales</taxon>
        <taxon>Nitrobacteraceae</taxon>
        <taxon>Bradyrhizobium</taxon>
    </lineage>
</organism>
<protein>
    <recommendedName>
        <fullName evidence="4">MobA/MobL protein domain-containing protein</fullName>
    </recommendedName>
</protein>
<dbReference type="OrthoDB" id="1826980at2"/>
<dbReference type="Proteomes" id="UP000051660">
    <property type="component" value="Unassembled WGS sequence"/>
</dbReference>
<feature type="compositionally biased region" description="Basic and acidic residues" evidence="3">
    <location>
        <begin position="365"/>
        <end position="374"/>
    </location>
</feature>
<dbReference type="EMBL" id="LLYB01000093">
    <property type="protein sequence ID" value="KRR19720.1"/>
    <property type="molecule type" value="Genomic_DNA"/>
</dbReference>
<feature type="compositionally biased region" description="Basic and acidic residues" evidence="3">
    <location>
        <begin position="227"/>
        <end position="242"/>
    </location>
</feature>
<evidence type="ECO:0000313" key="6">
    <source>
        <dbReference type="Proteomes" id="UP000051660"/>
    </source>
</evidence>
<dbReference type="InterPro" id="IPR005053">
    <property type="entry name" value="MobA_MobL"/>
</dbReference>
<accession>A0A0R3MHH1</accession>
<feature type="compositionally biased region" description="Basic residues" evidence="3">
    <location>
        <begin position="211"/>
        <end position="221"/>
    </location>
</feature>
<dbReference type="AlphaFoldDB" id="A0A0R3MHH1"/>
<feature type="region of interest" description="Disordered" evidence="3">
    <location>
        <begin position="283"/>
        <end position="440"/>
    </location>
</feature>